<sequence>MDEDSRTTIGMKEESMEVNGEKIERVVEFVYIGHSMSSPRNPMKALQEGFKLGEKPTSSTVCFYDRQALKFDSKEN</sequence>
<name>A0A016W561_9BILA</name>
<comment type="caution">
    <text evidence="1">The sequence shown here is derived from an EMBL/GenBank/DDBJ whole genome shotgun (WGS) entry which is preliminary data.</text>
</comment>
<evidence type="ECO:0000313" key="1">
    <source>
        <dbReference type="EMBL" id="EYC34790.1"/>
    </source>
</evidence>
<keyword evidence="2" id="KW-1185">Reference proteome</keyword>
<protein>
    <recommendedName>
        <fullName evidence="3">BTB domain-containing protein</fullName>
    </recommendedName>
</protein>
<organism evidence="1 2">
    <name type="scientific">Ancylostoma ceylanicum</name>
    <dbReference type="NCBI Taxonomy" id="53326"/>
    <lineage>
        <taxon>Eukaryota</taxon>
        <taxon>Metazoa</taxon>
        <taxon>Ecdysozoa</taxon>
        <taxon>Nematoda</taxon>
        <taxon>Chromadorea</taxon>
        <taxon>Rhabditida</taxon>
        <taxon>Rhabditina</taxon>
        <taxon>Rhabditomorpha</taxon>
        <taxon>Strongyloidea</taxon>
        <taxon>Ancylostomatidae</taxon>
        <taxon>Ancylostomatinae</taxon>
        <taxon>Ancylostoma</taxon>
    </lineage>
</organism>
<reference evidence="2" key="1">
    <citation type="journal article" date="2015" name="Nat. Genet.">
        <title>The genome and transcriptome of the zoonotic hookworm Ancylostoma ceylanicum identify infection-specific gene families.</title>
        <authorList>
            <person name="Schwarz E.M."/>
            <person name="Hu Y."/>
            <person name="Antoshechkin I."/>
            <person name="Miller M.M."/>
            <person name="Sternberg P.W."/>
            <person name="Aroian R.V."/>
        </authorList>
    </citation>
    <scope>NUCLEOTIDE SEQUENCE</scope>
    <source>
        <strain evidence="2">HY135</strain>
    </source>
</reference>
<evidence type="ECO:0000313" key="2">
    <source>
        <dbReference type="Proteomes" id="UP000024635"/>
    </source>
</evidence>
<dbReference type="EMBL" id="JARK01001039">
    <property type="protein sequence ID" value="EYC34790.1"/>
    <property type="molecule type" value="Genomic_DNA"/>
</dbReference>
<dbReference type="AlphaFoldDB" id="A0A016W561"/>
<dbReference type="Proteomes" id="UP000024635">
    <property type="component" value="Unassembled WGS sequence"/>
</dbReference>
<evidence type="ECO:0008006" key="3">
    <source>
        <dbReference type="Google" id="ProtNLM"/>
    </source>
</evidence>
<gene>
    <name evidence="1" type="primary">Acey_s1440.g3876</name>
    <name evidence="1" type="ORF">Y032_1440g3876</name>
</gene>
<accession>A0A016W561</accession>
<proteinExistence type="predicted"/>